<accession>A0A9D3YHN9</accession>
<reference evidence="2" key="1">
    <citation type="journal article" date="2019" name="bioRxiv">
        <title>The Genome of the Zebra Mussel, Dreissena polymorpha: A Resource for Invasive Species Research.</title>
        <authorList>
            <person name="McCartney M.A."/>
            <person name="Auch B."/>
            <person name="Kono T."/>
            <person name="Mallez S."/>
            <person name="Zhang Y."/>
            <person name="Obille A."/>
            <person name="Becker A."/>
            <person name="Abrahante J.E."/>
            <person name="Garbe J."/>
            <person name="Badalamenti J.P."/>
            <person name="Herman A."/>
            <person name="Mangelson H."/>
            <person name="Liachko I."/>
            <person name="Sullivan S."/>
            <person name="Sone E.D."/>
            <person name="Koren S."/>
            <person name="Silverstein K.A.T."/>
            <person name="Beckman K.B."/>
            <person name="Gohl D.M."/>
        </authorList>
    </citation>
    <scope>NUCLEOTIDE SEQUENCE</scope>
    <source>
        <strain evidence="2">Duluth1</strain>
        <tissue evidence="2">Whole animal</tissue>
    </source>
</reference>
<feature type="compositionally biased region" description="Polar residues" evidence="1">
    <location>
        <begin position="1"/>
        <end position="10"/>
    </location>
</feature>
<feature type="region of interest" description="Disordered" evidence="1">
    <location>
        <begin position="1"/>
        <end position="72"/>
    </location>
</feature>
<dbReference type="EMBL" id="JAIWYP010000015">
    <property type="protein sequence ID" value="KAH3699460.1"/>
    <property type="molecule type" value="Genomic_DNA"/>
</dbReference>
<sequence>MVQNITNASGEYSHIIQRKKQEKDQVSNELTINTQKPPSKRTAMDMISHLAKRQRQDHVDKLDSVQTGGNKE</sequence>
<evidence type="ECO:0000256" key="1">
    <source>
        <dbReference type="SAM" id="MobiDB-lite"/>
    </source>
</evidence>
<evidence type="ECO:0000313" key="2">
    <source>
        <dbReference type="EMBL" id="KAH3699460.1"/>
    </source>
</evidence>
<dbReference type="Proteomes" id="UP000828390">
    <property type="component" value="Unassembled WGS sequence"/>
</dbReference>
<evidence type="ECO:0000313" key="3">
    <source>
        <dbReference type="Proteomes" id="UP000828390"/>
    </source>
</evidence>
<comment type="caution">
    <text evidence="2">The sequence shown here is derived from an EMBL/GenBank/DDBJ whole genome shotgun (WGS) entry which is preliminary data.</text>
</comment>
<reference evidence="2" key="2">
    <citation type="submission" date="2020-11" db="EMBL/GenBank/DDBJ databases">
        <authorList>
            <person name="McCartney M.A."/>
            <person name="Auch B."/>
            <person name="Kono T."/>
            <person name="Mallez S."/>
            <person name="Becker A."/>
            <person name="Gohl D.M."/>
            <person name="Silverstein K.A.T."/>
            <person name="Koren S."/>
            <person name="Bechman K.B."/>
            <person name="Herman A."/>
            <person name="Abrahante J.E."/>
            <person name="Garbe J."/>
        </authorList>
    </citation>
    <scope>NUCLEOTIDE SEQUENCE</scope>
    <source>
        <strain evidence="2">Duluth1</strain>
        <tissue evidence="2">Whole animal</tissue>
    </source>
</reference>
<protein>
    <submittedName>
        <fullName evidence="2">Uncharacterized protein</fullName>
    </submittedName>
</protein>
<name>A0A9D3YHN9_DREPO</name>
<keyword evidence="3" id="KW-1185">Reference proteome</keyword>
<feature type="compositionally biased region" description="Polar residues" evidence="1">
    <location>
        <begin position="27"/>
        <end position="37"/>
    </location>
</feature>
<organism evidence="2 3">
    <name type="scientific">Dreissena polymorpha</name>
    <name type="common">Zebra mussel</name>
    <name type="synonym">Mytilus polymorpha</name>
    <dbReference type="NCBI Taxonomy" id="45954"/>
    <lineage>
        <taxon>Eukaryota</taxon>
        <taxon>Metazoa</taxon>
        <taxon>Spiralia</taxon>
        <taxon>Lophotrochozoa</taxon>
        <taxon>Mollusca</taxon>
        <taxon>Bivalvia</taxon>
        <taxon>Autobranchia</taxon>
        <taxon>Heteroconchia</taxon>
        <taxon>Euheterodonta</taxon>
        <taxon>Imparidentia</taxon>
        <taxon>Neoheterodontei</taxon>
        <taxon>Myida</taxon>
        <taxon>Dreissenoidea</taxon>
        <taxon>Dreissenidae</taxon>
        <taxon>Dreissena</taxon>
    </lineage>
</organism>
<proteinExistence type="predicted"/>
<dbReference type="AlphaFoldDB" id="A0A9D3YHN9"/>
<feature type="compositionally biased region" description="Basic and acidic residues" evidence="1">
    <location>
        <begin position="54"/>
        <end position="63"/>
    </location>
</feature>
<gene>
    <name evidence="2" type="ORF">DPMN_074416</name>
</gene>